<dbReference type="GeneID" id="27074536"/>
<keyword evidence="4" id="KW-0255">Endonuclease</keyword>
<dbReference type="GO" id="GO:0004519">
    <property type="term" value="F:endonuclease activity"/>
    <property type="evidence" value="ECO:0007669"/>
    <property type="project" value="UniProtKB-KW"/>
</dbReference>
<geneLocation type="mitochondrion" evidence="4"/>
<sequence>MIKSDIRVKDPCLGILITLRCLVYFGFQGFNYLNLYPSFWLRGVFAPCFVFLFIWLDNLIVLNLNLRDVYSFVVALCGDKEFVSLFSDFYLLAILPPFASNYGIKRYDDPINTRNLIREENNGKVGVYCWFNRINGKFYIGSGDPLYLRISDYYQPWYFLARPNLYIVRAMAKYGLDNFSLIILEYTDSQNLISCEQKWIDQLKPEYNVNPTAGNSKGYKHSEESIEKMRRAVLGRKHTDEVKKVMSESRKGENNPFYGKKHSEHSLKLIKDAASKRVKLPVAGLEVEITDLETKVTSTYESIRKAAIAINSDIKTLCRREESQLKKGINTPYRNRYMITIKRP</sequence>
<evidence type="ECO:0000256" key="2">
    <source>
        <dbReference type="SAM" id="Phobius"/>
    </source>
</evidence>
<dbReference type="NCBIfam" id="TIGR01453">
    <property type="entry name" value="grpIintron_endo"/>
    <property type="match status" value="1"/>
</dbReference>
<dbReference type="GO" id="GO:0003677">
    <property type="term" value="F:DNA binding"/>
    <property type="evidence" value="ECO:0007669"/>
    <property type="project" value="InterPro"/>
</dbReference>
<dbReference type="CDD" id="cd10445">
    <property type="entry name" value="GIY-YIG_bI1_like"/>
    <property type="match status" value="1"/>
</dbReference>
<dbReference type="Pfam" id="PF01541">
    <property type="entry name" value="GIY-YIG"/>
    <property type="match status" value="1"/>
</dbReference>
<dbReference type="RefSeq" id="YP_009240536.1">
    <property type="nucleotide sequence ID" value="NC_029745.1"/>
</dbReference>
<dbReference type="InterPro" id="IPR006350">
    <property type="entry name" value="Intron_endoG1"/>
</dbReference>
<protein>
    <submittedName>
        <fullName evidence="4">GIY-YIG endonuclease</fullName>
    </submittedName>
</protein>
<dbReference type="InterPro" id="IPR010896">
    <property type="entry name" value="NUMOD1"/>
</dbReference>
<dbReference type="Pfam" id="PF07460">
    <property type="entry name" value="NUMOD3"/>
    <property type="match status" value="2"/>
</dbReference>
<keyword evidence="4" id="KW-0540">Nuclease</keyword>
<keyword evidence="2" id="KW-0472">Membrane</keyword>
<dbReference type="InterPro" id="IPR003611">
    <property type="entry name" value="NUMOD3"/>
</dbReference>
<evidence type="ECO:0000259" key="3">
    <source>
        <dbReference type="PROSITE" id="PS50164"/>
    </source>
</evidence>
<keyword evidence="4" id="KW-0378">Hydrolase</keyword>
<keyword evidence="2" id="KW-0812">Transmembrane</keyword>
<evidence type="ECO:0000256" key="1">
    <source>
        <dbReference type="ARBA" id="ARBA00010045"/>
    </source>
</evidence>
<dbReference type="SUPFAM" id="SSF64496">
    <property type="entry name" value="DNA-binding domain of intron-encoded endonucleases"/>
    <property type="match status" value="1"/>
</dbReference>
<dbReference type="Gene3D" id="3.40.1440.10">
    <property type="entry name" value="GIY-YIG endonuclease"/>
    <property type="match status" value="1"/>
</dbReference>
<organism evidence="4">
    <name type="scientific">Pyronema omphalodes</name>
    <dbReference type="NCBI Taxonomy" id="337075"/>
    <lineage>
        <taxon>Eukaryota</taxon>
        <taxon>Fungi</taxon>
        <taxon>Dikarya</taxon>
        <taxon>Ascomycota</taxon>
        <taxon>Pezizomycotina</taxon>
        <taxon>Pezizomycetes</taxon>
        <taxon>Pezizales</taxon>
        <taxon>Pyronemataceae</taxon>
        <taxon>Pyronema</taxon>
    </lineage>
</organism>
<dbReference type="InterPro" id="IPR000305">
    <property type="entry name" value="GIY-YIG_endonuc"/>
</dbReference>
<dbReference type="SMART" id="SM00465">
    <property type="entry name" value="GIYc"/>
    <property type="match status" value="1"/>
</dbReference>
<evidence type="ECO:0000313" key="4">
    <source>
        <dbReference type="EMBL" id="AMO66508.1"/>
    </source>
</evidence>
<dbReference type="SUPFAM" id="SSF82771">
    <property type="entry name" value="GIY-YIG endonuclease"/>
    <property type="match status" value="1"/>
</dbReference>
<feature type="transmembrane region" description="Helical" evidence="2">
    <location>
        <begin position="12"/>
        <end position="33"/>
    </location>
</feature>
<feature type="transmembrane region" description="Helical" evidence="2">
    <location>
        <begin position="39"/>
        <end position="62"/>
    </location>
</feature>
<dbReference type="PROSITE" id="PS50164">
    <property type="entry name" value="GIY_YIG"/>
    <property type="match status" value="1"/>
</dbReference>
<dbReference type="EMBL" id="KU707476">
    <property type="protein sequence ID" value="AMO66508.1"/>
    <property type="molecule type" value="Genomic_DNA"/>
</dbReference>
<name>A0A140IMV0_9PEZI</name>
<reference evidence="4" key="1">
    <citation type="journal article" date="2016" name="Genome Announc.">
        <title>Complete Mitochondrial Genome Sequence of the Pezizomycete Pyronema confluens.</title>
        <authorList>
            <person name="Nowrousian M."/>
        </authorList>
    </citation>
    <scope>NUCLEOTIDE SEQUENCE</scope>
    <source>
        <strain evidence="4">CBS 100304</strain>
    </source>
</reference>
<keyword evidence="2" id="KW-1133">Transmembrane helix</keyword>
<dbReference type="AlphaFoldDB" id="A0A140IMV0"/>
<proteinExistence type="predicted"/>
<accession>A0A140IMV0</accession>
<dbReference type="SMART" id="SM00496">
    <property type="entry name" value="IENR2"/>
    <property type="match status" value="3"/>
</dbReference>
<dbReference type="Pfam" id="PF07453">
    <property type="entry name" value="NUMOD1"/>
    <property type="match status" value="1"/>
</dbReference>
<dbReference type="InterPro" id="IPR035901">
    <property type="entry name" value="GIY-YIG_endonuc_sf"/>
</dbReference>
<gene>
    <name evidence="4" type="ORF">AWR43_011</name>
</gene>
<comment type="similarity">
    <text evidence="1">To endonucleases of group I introns of fungi and phage.</text>
</comment>
<feature type="domain" description="GIY-YIG" evidence="3">
    <location>
        <begin position="123"/>
        <end position="209"/>
    </location>
</feature>
<keyword evidence="4" id="KW-0496">Mitochondrion</keyword>